<feature type="region of interest" description="Disordered" evidence="2">
    <location>
        <begin position="692"/>
        <end position="716"/>
    </location>
</feature>
<evidence type="ECO:0000313" key="4">
    <source>
        <dbReference type="Proteomes" id="UP001652642"/>
    </source>
</evidence>
<reference evidence="5" key="1">
    <citation type="submission" date="2025-08" db="UniProtKB">
        <authorList>
            <consortium name="RefSeq"/>
        </authorList>
    </citation>
    <scope>IDENTIFICATION</scope>
</reference>
<gene>
    <name evidence="5" type="primary">LOC110091388</name>
</gene>
<organism evidence="4 5">
    <name type="scientific">Pogona vitticeps</name>
    <name type="common">central bearded dragon</name>
    <dbReference type="NCBI Taxonomy" id="103695"/>
    <lineage>
        <taxon>Eukaryota</taxon>
        <taxon>Metazoa</taxon>
        <taxon>Chordata</taxon>
        <taxon>Craniata</taxon>
        <taxon>Vertebrata</taxon>
        <taxon>Euteleostomi</taxon>
        <taxon>Lepidosauria</taxon>
        <taxon>Squamata</taxon>
        <taxon>Bifurcata</taxon>
        <taxon>Unidentata</taxon>
        <taxon>Episquamata</taxon>
        <taxon>Toxicofera</taxon>
        <taxon>Iguania</taxon>
        <taxon>Acrodonta</taxon>
        <taxon>Agamidae</taxon>
        <taxon>Amphibolurinae</taxon>
        <taxon>Pogona</taxon>
    </lineage>
</organism>
<evidence type="ECO:0000313" key="5">
    <source>
        <dbReference type="RefSeq" id="XP_020671162.2"/>
    </source>
</evidence>
<dbReference type="Proteomes" id="UP001652642">
    <property type="component" value="Chromosome 6"/>
</dbReference>
<feature type="region of interest" description="Disordered" evidence="2">
    <location>
        <begin position="1074"/>
        <end position="1146"/>
    </location>
</feature>
<feature type="region of interest" description="Disordered" evidence="2">
    <location>
        <begin position="100"/>
        <end position="123"/>
    </location>
</feature>
<accession>A0A6J0VEB2</accession>
<evidence type="ECO:0000256" key="1">
    <source>
        <dbReference type="ARBA" id="ARBA00010586"/>
    </source>
</evidence>
<keyword evidence="4" id="KW-1185">Reference proteome</keyword>
<feature type="region of interest" description="Disordered" evidence="2">
    <location>
        <begin position="402"/>
        <end position="505"/>
    </location>
</feature>
<feature type="domain" description="Nuclear Testis protein N-terminal" evidence="3">
    <location>
        <begin position="113"/>
        <end position="508"/>
    </location>
</feature>
<evidence type="ECO:0000256" key="2">
    <source>
        <dbReference type="SAM" id="MobiDB-lite"/>
    </source>
</evidence>
<dbReference type="Pfam" id="PF12881">
    <property type="entry name" value="NUT"/>
    <property type="match status" value="1"/>
</dbReference>
<feature type="compositionally biased region" description="Polar residues" evidence="2">
    <location>
        <begin position="409"/>
        <end position="421"/>
    </location>
</feature>
<feature type="compositionally biased region" description="Basic residues" evidence="2">
    <location>
        <begin position="260"/>
        <end position="273"/>
    </location>
</feature>
<protein>
    <recommendedName>
        <fullName evidence="3">Nuclear Testis protein N-terminal domain-containing protein</fullName>
    </recommendedName>
</protein>
<feature type="compositionally biased region" description="Polar residues" evidence="2">
    <location>
        <begin position="1086"/>
        <end position="1100"/>
    </location>
</feature>
<feature type="compositionally biased region" description="Basic and acidic residues" evidence="2">
    <location>
        <begin position="808"/>
        <end position="822"/>
    </location>
</feature>
<dbReference type="GeneID" id="110091388"/>
<name>A0A6J0VEB2_9SAUR</name>
<feature type="compositionally biased region" description="Basic residues" evidence="2">
    <location>
        <begin position="1126"/>
        <end position="1146"/>
    </location>
</feature>
<sequence length="1146" mass="125775">MTSTAHNPGPTLPPCPPSAPSLLLPAFPGAALLVTSPDAPGSKLIIKLKREGPIAGNSEEMPRTQTFFLTGMPFSWGAQCRDGPVGPGVRTLLLAKAGEEMGARKPRGPEVAPSVRAPPPGDTSFACTSKGVYENYRRWQRYKALARRHFPASPDAEALACFFIPVLRSLARLRPDMTLEDGVPRAVQEWDHSTNFERMIFYEMAEKFMEFEAEEEQQIQKMTLLANCSKFQAPPSKPTKPPVSPASESGQQQVYIPKKSACKSHQPRRRQRRPASTPTPGAPREIPAEAVHQYAEIMDGLETSWEEEEEEEEKKEQRLSQGSQGLEDGMLPDPSLLQYIDLLCDDEEFVCKVEAIIHPQFMAHLLSPEKSQDPLDLVDELVEELHLTPSQLTEKRLLALTEEEKNPSVYPTSHSGSTPSQSEEEDEVGGNGKGEGPSCQTTKRPSVNKGFRTGQAELPPSAGSSPQAPLLHPQCADRSFPSKDVRTSSGPSPHQCNSSNTKDANRFPFLKNTVEEETQNSQAGGHAVEASARIQHIKMKAIPNVTGTNQFTRNLTWQGGSEERQGIPRPSTMEHSKQNGSQGRKAKGQEVIPKAIEHRSRATVGRPFNRIRNNPPSAYKKCGKQDGTLQGEVKGLKKTQAIRKDALKGIDERPDVNKILMVGQIAGQSAQKLTLNGCRELNVDHCSSNVEQIKGQPQIQDNRGSEDNSNKPELGCQNREMTSHWDRPIKQDSQQLIPFDCEKKDGCHREVGHDQYQFQSVQKVTKCKFTVPATEIENVNPCGQKVARQGSPKLATSRSGNEPNDQIAKVESHNQLHAERKQTKAVTVKNNRPAKTTKVSADKQPLPKQLTLVRQDGQPSADPPRLGTDPACVEPSRESEQPLTSSDPSGIGVLKCKLSGRELEPLQISTVSVLESPSSSIQTGLKTSQNSQPLLIDQRPVTPCMEDLPDDKQALNPTLISSSFVLVVEANGGSSGPSRDHTSGPTSPNVVPASAPLIPQRASSSHDNEEPNQEESESSNSCQFHSSHLEIKIPSKVEDGSVLQKVNKEEEEEDAELSSFSSLLASKLSLSPYNNHGLPPMDRGGTQPSLPTETWQQGASTRREMTHDATSFPNKHLEPKPSAQHCCHKRRSTSSGPRRSKRLRNQ</sequence>
<feature type="region of interest" description="Disordered" evidence="2">
    <location>
        <begin position="303"/>
        <end position="332"/>
    </location>
</feature>
<feature type="compositionally biased region" description="Pro residues" evidence="2">
    <location>
        <begin position="235"/>
        <end position="244"/>
    </location>
</feature>
<comment type="similarity">
    <text evidence="1">Belongs to the NUT family.</text>
</comment>
<dbReference type="InParanoid" id="A0A6J0VEB2"/>
<feature type="compositionally biased region" description="Polar residues" evidence="2">
    <location>
        <begin position="487"/>
        <end position="502"/>
    </location>
</feature>
<dbReference type="KEGG" id="pvt:110091388"/>
<dbReference type="AlphaFoldDB" id="A0A6J0VEB2"/>
<feature type="compositionally biased region" description="Polar residues" evidence="2">
    <location>
        <begin position="692"/>
        <end position="702"/>
    </location>
</feature>
<feature type="region of interest" description="Disordered" evidence="2">
    <location>
        <begin position="784"/>
        <end position="890"/>
    </location>
</feature>
<feature type="region of interest" description="Disordered" evidence="2">
    <location>
        <begin position="554"/>
        <end position="592"/>
    </location>
</feature>
<feature type="region of interest" description="Disordered" evidence="2">
    <location>
        <begin position="971"/>
        <end position="1025"/>
    </location>
</feature>
<feature type="compositionally biased region" description="Polar residues" evidence="2">
    <location>
        <begin position="794"/>
        <end position="804"/>
    </location>
</feature>
<evidence type="ECO:0000259" key="3">
    <source>
        <dbReference type="Pfam" id="PF12881"/>
    </source>
</evidence>
<dbReference type="RefSeq" id="XP_020671162.2">
    <property type="nucleotide sequence ID" value="XM_020815503.2"/>
</dbReference>
<feature type="compositionally biased region" description="Basic and acidic residues" evidence="2">
    <location>
        <begin position="561"/>
        <end position="577"/>
    </location>
</feature>
<feature type="region of interest" description="Disordered" evidence="2">
    <location>
        <begin position="230"/>
        <end position="286"/>
    </location>
</feature>
<dbReference type="InterPro" id="IPR024309">
    <property type="entry name" value="NUT_N"/>
</dbReference>
<dbReference type="OrthoDB" id="9836538at2759"/>
<dbReference type="InterPro" id="IPR024310">
    <property type="entry name" value="NUT"/>
</dbReference>
<proteinExistence type="inferred from homology"/>
<feature type="compositionally biased region" description="Polar residues" evidence="2">
    <location>
        <begin position="824"/>
        <end position="839"/>
    </location>
</feature>
<dbReference type="PANTHER" id="PTHR22879">
    <property type="entry name" value="NUT FAMILY MEMBER 1"/>
    <property type="match status" value="1"/>
</dbReference>
<feature type="compositionally biased region" description="Acidic residues" evidence="2">
    <location>
        <begin position="304"/>
        <end position="313"/>
    </location>
</feature>